<name>A0A0H5Q1S0_9ZZZZ</name>
<proteinExistence type="predicted"/>
<keyword evidence="2" id="KW-0614">Plasmid</keyword>
<geneLocation type="plasmid" evidence="2">
    <name>pRGFK0779</name>
</geneLocation>
<dbReference type="EMBL" id="LN853388">
    <property type="protein sequence ID" value="CRY95813.1"/>
    <property type="molecule type" value="Genomic_DNA"/>
</dbReference>
<sequence>MKKFSFLLAAQAAPASERPGEAGSRRVAGGYLPAGPPGPRRATATGGGLFERRTDGERWGTPRSGEMLSGVLPPSAPVLEQTKRRATKNERRICP</sequence>
<protein>
    <submittedName>
        <fullName evidence="2">Uncharacterized protein</fullName>
    </submittedName>
</protein>
<organism evidence="2">
    <name type="scientific">uncultured prokaryote</name>
    <dbReference type="NCBI Taxonomy" id="198431"/>
    <lineage>
        <taxon>unclassified sequences</taxon>
        <taxon>environmental samples</taxon>
    </lineage>
</organism>
<dbReference type="AlphaFoldDB" id="A0A0H5Q1S0"/>
<accession>A0A0H5Q1S0</accession>
<evidence type="ECO:0000256" key="1">
    <source>
        <dbReference type="SAM" id="MobiDB-lite"/>
    </source>
</evidence>
<reference evidence="2" key="1">
    <citation type="submission" date="2015-06" db="EMBL/GenBank/DDBJ databases">
        <authorList>
            <person name="Joergensen T."/>
        </authorList>
    </citation>
    <scope>NUCLEOTIDE SEQUENCE</scope>
    <source>
        <plasmid evidence="2">pRGFK0779</plasmid>
    </source>
</reference>
<feature type="compositionally biased region" description="Basic and acidic residues" evidence="1">
    <location>
        <begin position="50"/>
        <end position="60"/>
    </location>
</feature>
<reference evidence="2" key="2">
    <citation type="submission" date="2015-07" db="EMBL/GenBank/DDBJ databases">
        <title>Plasmids, circular viruses and viroids from rat gut.</title>
        <authorList>
            <person name="Jorgensen T.J."/>
            <person name="Hansen M.A."/>
            <person name="Xu Z."/>
            <person name="Tabak M.A."/>
            <person name="Sorensen S.J."/>
            <person name="Hansen L.H."/>
        </authorList>
    </citation>
    <scope>NUCLEOTIDE SEQUENCE</scope>
    <source>
        <plasmid evidence="2">pRGFK0779</plasmid>
    </source>
</reference>
<evidence type="ECO:0000313" key="2">
    <source>
        <dbReference type="EMBL" id="CRY95813.1"/>
    </source>
</evidence>
<feature type="region of interest" description="Disordered" evidence="1">
    <location>
        <begin position="11"/>
        <end position="77"/>
    </location>
</feature>